<evidence type="ECO:0000313" key="6">
    <source>
        <dbReference type="EMBL" id="CAF1605521.1"/>
    </source>
</evidence>
<reference evidence="4" key="1">
    <citation type="submission" date="2021-02" db="EMBL/GenBank/DDBJ databases">
        <authorList>
            <person name="Nowell W R."/>
        </authorList>
    </citation>
    <scope>NUCLEOTIDE SEQUENCE</scope>
</reference>
<evidence type="ECO:0000313" key="8">
    <source>
        <dbReference type="Proteomes" id="UP000663854"/>
    </source>
</evidence>
<sequence>MRRGVGFGGINKQLLEKEKFSEKGSELAREHLEKLVKQFEIFRDNLEKFAEKHKNEIKKDVTFRRQFQDMSATVDVDPLAFLGLGDFYYELAVQIVEVYVATSVQNVNDQGCVLIQCIPDELIMNHTAILNLLQTRSSFTVKQLRDQFKWSDDRIQTAINFMIKEGLVWVDNNGRDTDYSLSRFIYCTMYYRWRTCLIMFIEFFFQFQMTEHQHTSDNRHHLAIWCRAEIFTLGVLTTPSDITPAINCFLKKLNYCDSFLFLS</sequence>
<evidence type="ECO:0000256" key="1">
    <source>
        <dbReference type="ARBA" id="ARBA00009834"/>
    </source>
</evidence>
<dbReference type="Gene3D" id="6.10.140.180">
    <property type="match status" value="1"/>
</dbReference>
<dbReference type="PANTHER" id="PTHR12806:SF0">
    <property type="entry name" value="VACUOLAR-SORTING PROTEIN SNF8"/>
    <property type="match status" value="1"/>
</dbReference>
<evidence type="ECO:0000313" key="9">
    <source>
        <dbReference type="Proteomes" id="UP000663870"/>
    </source>
</evidence>
<dbReference type="InterPro" id="IPR036388">
    <property type="entry name" value="WH-like_DNA-bd_sf"/>
</dbReference>
<dbReference type="SUPFAM" id="SSF46785">
    <property type="entry name" value="Winged helix' DNA-binding domain"/>
    <property type="match status" value="2"/>
</dbReference>
<dbReference type="Gene3D" id="1.10.10.10">
    <property type="entry name" value="Winged helix-like DNA-binding domain superfamily/Winged helix DNA-binding domain"/>
    <property type="match status" value="1"/>
</dbReference>
<evidence type="ECO:0000313" key="4">
    <source>
        <dbReference type="EMBL" id="CAF1358695.1"/>
    </source>
</evidence>
<dbReference type="Proteomes" id="UP000663836">
    <property type="component" value="Unassembled WGS sequence"/>
</dbReference>
<evidence type="ECO:0000256" key="3">
    <source>
        <dbReference type="ARBA" id="ARBA00030097"/>
    </source>
</evidence>
<dbReference type="EMBL" id="CAJNOT010004191">
    <property type="protein sequence ID" value="CAF1420659.1"/>
    <property type="molecule type" value="Genomic_DNA"/>
</dbReference>
<dbReference type="Proteomes" id="UP000663864">
    <property type="component" value="Unassembled WGS sequence"/>
</dbReference>
<accession>A0A815I003</accession>
<organism evidence="4 8">
    <name type="scientific">Rotaria sordida</name>
    <dbReference type="NCBI Taxonomy" id="392033"/>
    <lineage>
        <taxon>Eukaryota</taxon>
        <taxon>Metazoa</taxon>
        <taxon>Spiralia</taxon>
        <taxon>Gnathifera</taxon>
        <taxon>Rotifera</taxon>
        <taxon>Eurotatoria</taxon>
        <taxon>Bdelloidea</taxon>
        <taxon>Philodinida</taxon>
        <taxon>Philodinidae</taxon>
        <taxon>Rotaria</taxon>
    </lineage>
</organism>
<dbReference type="GO" id="GO:0000814">
    <property type="term" value="C:ESCRT II complex"/>
    <property type="evidence" value="ECO:0007669"/>
    <property type="project" value="InterPro"/>
</dbReference>
<dbReference type="Proteomes" id="UP000663870">
    <property type="component" value="Unassembled WGS sequence"/>
</dbReference>
<comment type="similarity">
    <text evidence="1">Belongs to the SNF8 family.</text>
</comment>
<dbReference type="InterPro" id="IPR040608">
    <property type="entry name" value="Snf8/Vps36"/>
</dbReference>
<dbReference type="Proteomes" id="UP000663854">
    <property type="component" value="Unassembled WGS sequence"/>
</dbReference>
<proteinExistence type="inferred from homology"/>
<keyword evidence="9" id="KW-1185">Reference proteome</keyword>
<evidence type="ECO:0000313" key="5">
    <source>
        <dbReference type="EMBL" id="CAF1420659.1"/>
    </source>
</evidence>
<dbReference type="InterPro" id="IPR016689">
    <property type="entry name" value="ESCRT-2_cplx_Snf8"/>
</dbReference>
<evidence type="ECO:0000256" key="2">
    <source>
        <dbReference type="ARBA" id="ARBA00017052"/>
    </source>
</evidence>
<dbReference type="EMBL" id="CAJNOH010004071">
    <property type="protein sequence ID" value="CAF1358695.1"/>
    <property type="molecule type" value="Genomic_DNA"/>
</dbReference>
<dbReference type="EMBL" id="CAJNOL010005461">
    <property type="protein sequence ID" value="CAF1605521.1"/>
    <property type="molecule type" value="Genomic_DNA"/>
</dbReference>
<dbReference type="AlphaFoldDB" id="A0A815I003"/>
<dbReference type="EMBL" id="CAJOBD010007500">
    <property type="protein sequence ID" value="CAF4088399.1"/>
    <property type="molecule type" value="Genomic_DNA"/>
</dbReference>
<dbReference type="GO" id="GO:0043328">
    <property type="term" value="P:protein transport to vacuole involved in ubiquitin-dependent protein catabolic process via the multivesicular body sorting pathway"/>
    <property type="evidence" value="ECO:0007669"/>
    <property type="project" value="TreeGrafter"/>
</dbReference>
<dbReference type="Pfam" id="PF04157">
    <property type="entry name" value="EAP30"/>
    <property type="match status" value="2"/>
</dbReference>
<dbReference type="PANTHER" id="PTHR12806">
    <property type="entry name" value="EAP30 SUBUNIT OF ELL COMPLEX"/>
    <property type="match status" value="1"/>
</dbReference>
<protein>
    <recommendedName>
        <fullName evidence="2">Vacuolar-sorting protein SNF8</fullName>
    </recommendedName>
    <alternativeName>
        <fullName evidence="3">ESCRT-II complex subunit VPS22</fullName>
    </alternativeName>
</protein>
<dbReference type="InterPro" id="IPR036390">
    <property type="entry name" value="WH_DNA-bd_sf"/>
</dbReference>
<name>A0A815I003_9BILA</name>
<evidence type="ECO:0000313" key="7">
    <source>
        <dbReference type="EMBL" id="CAF4088399.1"/>
    </source>
</evidence>
<comment type="caution">
    <text evidence="4">The sequence shown here is derived from an EMBL/GenBank/DDBJ whole genome shotgun (WGS) entry which is preliminary data.</text>
</comment>
<gene>
    <name evidence="7" type="ORF">JBS370_LOCUS31110</name>
    <name evidence="6" type="ORF">JXQ802_LOCUS48800</name>
    <name evidence="4" type="ORF">PYM288_LOCUS32767</name>
    <name evidence="5" type="ORF">ZHD862_LOCUS33942</name>
</gene>